<reference evidence="1" key="1">
    <citation type="journal article" date="2022" name="bioRxiv">
        <title>Sequencing and chromosome-scale assembly of the giantPleurodeles waltlgenome.</title>
        <authorList>
            <person name="Brown T."/>
            <person name="Elewa A."/>
            <person name="Iarovenko S."/>
            <person name="Subramanian E."/>
            <person name="Araus A.J."/>
            <person name="Petzold A."/>
            <person name="Susuki M."/>
            <person name="Suzuki K.-i.T."/>
            <person name="Hayashi T."/>
            <person name="Toyoda A."/>
            <person name="Oliveira C."/>
            <person name="Osipova E."/>
            <person name="Leigh N.D."/>
            <person name="Simon A."/>
            <person name="Yun M.H."/>
        </authorList>
    </citation>
    <scope>NUCLEOTIDE SEQUENCE</scope>
    <source>
        <strain evidence="1">20211129_DDA</strain>
        <tissue evidence="1">Liver</tissue>
    </source>
</reference>
<keyword evidence="2" id="KW-1185">Reference proteome</keyword>
<organism evidence="1 2">
    <name type="scientific">Pleurodeles waltl</name>
    <name type="common">Iberian ribbed newt</name>
    <dbReference type="NCBI Taxonomy" id="8319"/>
    <lineage>
        <taxon>Eukaryota</taxon>
        <taxon>Metazoa</taxon>
        <taxon>Chordata</taxon>
        <taxon>Craniata</taxon>
        <taxon>Vertebrata</taxon>
        <taxon>Euteleostomi</taxon>
        <taxon>Amphibia</taxon>
        <taxon>Batrachia</taxon>
        <taxon>Caudata</taxon>
        <taxon>Salamandroidea</taxon>
        <taxon>Salamandridae</taxon>
        <taxon>Pleurodelinae</taxon>
        <taxon>Pleurodeles</taxon>
    </lineage>
</organism>
<dbReference type="Proteomes" id="UP001066276">
    <property type="component" value="Chromosome 9"/>
</dbReference>
<dbReference type="AlphaFoldDB" id="A0AAV7MTW8"/>
<comment type="caution">
    <text evidence="1">The sequence shown here is derived from an EMBL/GenBank/DDBJ whole genome shotgun (WGS) entry which is preliminary data.</text>
</comment>
<dbReference type="EMBL" id="JANPWB010000013">
    <property type="protein sequence ID" value="KAJ1107196.1"/>
    <property type="molecule type" value="Genomic_DNA"/>
</dbReference>
<accession>A0AAV7MTW8</accession>
<evidence type="ECO:0008006" key="3">
    <source>
        <dbReference type="Google" id="ProtNLM"/>
    </source>
</evidence>
<gene>
    <name evidence="1" type="ORF">NDU88_004589</name>
</gene>
<evidence type="ECO:0000313" key="2">
    <source>
        <dbReference type="Proteomes" id="UP001066276"/>
    </source>
</evidence>
<sequence length="88" mass="9901">MNTRVKVLASSTRRRELTHWCLAQYAHASSLALCLAQCTRAFARAGNTVKLTDPGNTTESDRKTHNWKRARQKLVANLEVMSPTKKFG</sequence>
<evidence type="ECO:0000313" key="1">
    <source>
        <dbReference type="EMBL" id="KAJ1107196.1"/>
    </source>
</evidence>
<name>A0AAV7MTW8_PLEWA</name>
<protein>
    <recommendedName>
        <fullName evidence="3">Secreted protein</fullName>
    </recommendedName>
</protein>
<proteinExistence type="predicted"/>